<dbReference type="AlphaFoldDB" id="A0A5C4NPC0"/>
<dbReference type="GO" id="GO:0006355">
    <property type="term" value="P:regulation of DNA-templated transcription"/>
    <property type="evidence" value="ECO:0007669"/>
    <property type="project" value="InterPro"/>
</dbReference>
<dbReference type="PRINTS" id="PR00038">
    <property type="entry name" value="HTHLUXR"/>
</dbReference>
<dbReference type="InterPro" id="IPR005143">
    <property type="entry name" value="TF_LuxR_autoind-bd_dom"/>
</dbReference>
<dbReference type="Pfam" id="PF00196">
    <property type="entry name" value="GerE"/>
    <property type="match status" value="1"/>
</dbReference>
<dbReference type="PROSITE" id="PS00622">
    <property type="entry name" value="HTH_LUXR_1"/>
    <property type="match status" value="1"/>
</dbReference>
<keyword evidence="1" id="KW-0805">Transcription regulation</keyword>
<dbReference type="PANTHER" id="PTHR44688:SF16">
    <property type="entry name" value="DNA-BINDING TRANSCRIPTIONAL ACTIVATOR DEVR_DOSR"/>
    <property type="match status" value="1"/>
</dbReference>
<evidence type="ECO:0000313" key="6">
    <source>
        <dbReference type="Proteomes" id="UP000305681"/>
    </source>
</evidence>
<dbReference type="Gene3D" id="3.30.450.80">
    <property type="entry name" value="Transcription factor LuxR-like, autoinducer-binding domain"/>
    <property type="match status" value="1"/>
</dbReference>
<sequence length="212" mass="23322">MAKAARDLGFEYCAYGLRMPLPVSNPKMLLLSNYSTEWQQRYASENYLAVDPTVAHGIQSAMPVVWSPQLFASCPDFWADASGHGLKHGWAQSSFDAKSNVGMLTLARSQEEISLAELRENSVQLSWLAQVVHEGGVRLASMKRDAEPAIMLTAREVEVLRWTADGKTSGEVAQIMDISERTVNFHITNSLVKLGVVNKTAGVVKAAMLRLL</sequence>
<evidence type="ECO:0000256" key="1">
    <source>
        <dbReference type="ARBA" id="ARBA00023015"/>
    </source>
</evidence>
<proteinExistence type="predicted"/>
<evidence type="ECO:0000256" key="2">
    <source>
        <dbReference type="ARBA" id="ARBA00023125"/>
    </source>
</evidence>
<gene>
    <name evidence="5" type="ORF">FHI69_12590</name>
</gene>
<evidence type="ECO:0000259" key="4">
    <source>
        <dbReference type="PROSITE" id="PS50043"/>
    </source>
</evidence>
<dbReference type="SUPFAM" id="SSF46894">
    <property type="entry name" value="C-terminal effector domain of the bipartite response regulators"/>
    <property type="match status" value="1"/>
</dbReference>
<accession>A0A5C4NPC0</accession>
<dbReference type="PANTHER" id="PTHR44688">
    <property type="entry name" value="DNA-BINDING TRANSCRIPTIONAL ACTIVATOR DEVR_DOSR"/>
    <property type="match status" value="1"/>
</dbReference>
<keyword evidence="2" id="KW-0238">DNA-binding</keyword>
<dbReference type="InterPro" id="IPR036388">
    <property type="entry name" value="WH-like_DNA-bd_sf"/>
</dbReference>
<dbReference type="InterPro" id="IPR000792">
    <property type="entry name" value="Tscrpt_reg_LuxR_C"/>
</dbReference>
<name>A0A5C4NPC0_9BURK</name>
<dbReference type="PROSITE" id="PS50043">
    <property type="entry name" value="HTH_LUXR_2"/>
    <property type="match status" value="1"/>
</dbReference>
<protein>
    <submittedName>
        <fullName evidence="5">LuxR family transcriptional regulator</fullName>
    </submittedName>
</protein>
<dbReference type="GO" id="GO:0003677">
    <property type="term" value="F:DNA binding"/>
    <property type="evidence" value="ECO:0007669"/>
    <property type="project" value="UniProtKB-KW"/>
</dbReference>
<keyword evidence="3" id="KW-0804">Transcription</keyword>
<organism evidence="5 6">
    <name type="scientific">Janthinobacterium lividum</name>
    <dbReference type="NCBI Taxonomy" id="29581"/>
    <lineage>
        <taxon>Bacteria</taxon>
        <taxon>Pseudomonadati</taxon>
        <taxon>Pseudomonadota</taxon>
        <taxon>Betaproteobacteria</taxon>
        <taxon>Burkholderiales</taxon>
        <taxon>Oxalobacteraceae</taxon>
        <taxon>Janthinobacterium</taxon>
    </lineage>
</organism>
<reference evidence="5 6" key="1">
    <citation type="submission" date="2019-06" db="EMBL/GenBank/DDBJ databases">
        <title>Genome sequence of Janthinobacterium lividum UCD_MED1.</title>
        <authorList>
            <person name="De Leon M.E."/>
            <person name="Jospin G."/>
        </authorList>
    </citation>
    <scope>NUCLEOTIDE SEQUENCE [LARGE SCALE GENOMIC DNA]</scope>
    <source>
        <strain evidence="5 6">UCD_MED1</strain>
    </source>
</reference>
<dbReference type="SMART" id="SM00421">
    <property type="entry name" value="HTH_LUXR"/>
    <property type="match status" value="1"/>
</dbReference>
<dbReference type="CDD" id="cd06170">
    <property type="entry name" value="LuxR_C_like"/>
    <property type="match status" value="1"/>
</dbReference>
<dbReference type="SUPFAM" id="SSF75516">
    <property type="entry name" value="Pheromone-binding domain of LuxR-like quorum-sensing transcription factors"/>
    <property type="match status" value="1"/>
</dbReference>
<dbReference type="Pfam" id="PF03472">
    <property type="entry name" value="Autoind_bind"/>
    <property type="match status" value="1"/>
</dbReference>
<evidence type="ECO:0000313" key="5">
    <source>
        <dbReference type="EMBL" id="TNC76701.1"/>
    </source>
</evidence>
<dbReference type="Proteomes" id="UP000305681">
    <property type="component" value="Unassembled WGS sequence"/>
</dbReference>
<feature type="domain" description="HTH luxR-type" evidence="4">
    <location>
        <begin position="145"/>
        <end position="210"/>
    </location>
</feature>
<comment type="caution">
    <text evidence="5">The sequence shown here is derived from an EMBL/GenBank/DDBJ whole genome shotgun (WGS) entry which is preliminary data.</text>
</comment>
<dbReference type="InterPro" id="IPR016032">
    <property type="entry name" value="Sig_transdc_resp-reg_C-effctor"/>
</dbReference>
<dbReference type="Gene3D" id="1.10.10.10">
    <property type="entry name" value="Winged helix-like DNA-binding domain superfamily/Winged helix DNA-binding domain"/>
    <property type="match status" value="1"/>
</dbReference>
<dbReference type="InterPro" id="IPR036693">
    <property type="entry name" value="TF_LuxR_autoind-bd_dom_sf"/>
</dbReference>
<dbReference type="EMBL" id="VDGE01000004">
    <property type="protein sequence ID" value="TNC76701.1"/>
    <property type="molecule type" value="Genomic_DNA"/>
</dbReference>
<evidence type="ECO:0000256" key="3">
    <source>
        <dbReference type="ARBA" id="ARBA00023163"/>
    </source>
</evidence>